<feature type="transmembrane region" description="Helical" evidence="2">
    <location>
        <begin position="82"/>
        <end position="108"/>
    </location>
</feature>
<feature type="domain" description="Mechanosensitive ion channel MscS" evidence="3">
    <location>
        <begin position="178"/>
        <end position="244"/>
    </location>
</feature>
<name>A0A841AS19_9MICO</name>
<dbReference type="EMBL" id="JACHMJ010000001">
    <property type="protein sequence ID" value="MBB5845064.1"/>
    <property type="molecule type" value="Genomic_DNA"/>
</dbReference>
<protein>
    <submittedName>
        <fullName evidence="4">Small-conductance mechanosensitive channel</fullName>
    </submittedName>
</protein>
<dbReference type="InterPro" id="IPR006685">
    <property type="entry name" value="MscS_channel_2nd"/>
</dbReference>
<dbReference type="RefSeq" id="WP_184239851.1">
    <property type="nucleotide sequence ID" value="NZ_JACHMJ010000001.1"/>
</dbReference>
<dbReference type="PANTHER" id="PTHR30566">
    <property type="entry name" value="YNAI-RELATED MECHANOSENSITIVE ION CHANNEL"/>
    <property type="match status" value="1"/>
</dbReference>
<evidence type="ECO:0000313" key="4">
    <source>
        <dbReference type="EMBL" id="MBB5845064.1"/>
    </source>
</evidence>
<keyword evidence="2" id="KW-1133">Transmembrane helix</keyword>
<comment type="caution">
    <text evidence="4">The sequence shown here is derived from an EMBL/GenBank/DDBJ whole genome shotgun (WGS) entry which is preliminary data.</text>
</comment>
<dbReference type="PANTHER" id="PTHR30566:SF25">
    <property type="entry name" value="INNER MEMBRANE PROTEIN"/>
    <property type="match status" value="1"/>
</dbReference>
<sequence>MFEWHSWLGLAVALLIALVSALIVAAITKAIVVGATKRREWPRALTVKARHPYRLLLVIISIWVAINVTMPSSDWLDFFNHVFLVLAIADGAWFVGAIVGFALGQAMGRYRTDVPDNRVARRVQTQLAIVRRLAYAVIVIVAVGSILLTFPGVQAVGTSVLASAGLVSIVAGLAAQSTLANVFAGVQLAFSDAIRVDDVVIAEKEWGRIEEITLTYVVVHIWDDRRMVLPSTYFTSTPFENWTRSSSELLGSIEIDLDWRVSPAAMRAELDKILTRTTIWDGRASVLQVTDATGGFVRVRILVTAIDAPTLFDLRCFIREEMVEWLQTQDPAAIPRTRVQMVEAEPRKKVKATEKTSTEQIGLFTGSPEAEERATHMTMSLPTFTADEIAADRDKR</sequence>
<organism evidence="4 5">
    <name type="scientific">Conyzicola lurida</name>
    <dbReference type="NCBI Taxonomy" id="1172621"/>
    <lineage>
        <taxon>Bacteria</taxon>
        <taxon>Bacillati</taxon>
        <taxon>Actinomycetota</taxon>
        <taxon>Actinomycetes</taxon>
        <taxon>Micrococcales</taxon>
        <taxon>Microbacteriaceae</taxon>
        <taxon>Conyzicola</taxon>
    </lineage>
</organism>
<keyword evidence="2" id="KW-0472">Membrane</keyword>
<dbReference type="GO" id="GO:0055085">
    <property type="term" value="P:transmembrane transport"/>
    <property type="evidence" value="ECO:0007669"/>
    <property type="project" value="InterPro"/>
</dbReference>
<keyword evidence="5" id="KW-1185">Reference proteome</keyword>
<proteinExistence type="predicted"/>
<keyword evidence="2" id="KW-0812">Transmembrane</keyword>
<evidence type="ECO:0000256" key="1">
    <source>
        <dbReference type="SAM" id="MobiDB-lite"/>
    </source>
</evidence>
<feature type="transmembrane region" description="Helical" evidence="2">
    <location>
        <begin position="6"/>
        <end position="32"/>
    </location>
</feature>
<gene>
    <name evidence="4" type="ORF">HD599_003387</name>
</gene>
<evidence type="ECO:0000313" key="5">
    <source>
        <dbReference type="Proteomes" id="UP000536685"/>
    </source>
</evidence>
<dbReference type="InterPro" id="IPR010920">
    <property type="entry name" value="LSM_dom_sf"/>
</dbReference>
<accession>A0A841AS19</accession>
<feature type="transmembrane region" description="Helical" evidence="2">
    <location>
        <begin position="53"/>
        <end position="70"/>
    </location>
</feature>
<dbReference type="SUPFAM" id="SSF50182">
    <property type="entry name" value="Sm-like ribonucleoproteins"/>
    <property type="match status" value="1"/>
</dbReference>
<evidence type="ECO:0000259" key="3">
    <source>
        <dbReference type="Pfam" id="PF00924"/>
    </source>
</evidence>
<feature type="region of interest" description="Disordered" evidence="1">
    <location>
        <begin position="355"/>
        <end position="396"/>
    </location>
</feature>
<dbReference type="Gene3D" id="1.10.287.1260">
    <property type="match status" value="1"/>
</dbReference>
<feature type="transmembrane region" description="Helical" evidence="2">
    <location>
        <begin position="129"/>
        <end position="150"/>
    </location>
</feature>
<feature type="transmembrane region" description="Helical" evidence="2">
    <location>
        <begin position="156"/>
        <end position="175"/>
    </location>
</feature>
<reference evidence="4 5" key="1">
    <citation type="submission" date="2020-08" db="EMBL/GenBank/DDBJ databases">
        <title>Sequencing the genomes of 1000 actinobacteria strains.</title>
        <authorList>
            <person name="Klenk H.-P."/>
        </authorList>
    </citation>
    <scope>NUCLEOTIDE SEQUENCE [LARGE SCALE GENOMIC DNA]</scope>
    <source>
        <strain evidence="4 5">DSM 105784</strain>
    </source>
</reference>
<dbReference type="Pfam" id="PF00924">
    <property type="entry name" value="MS_channel_2nd"/>
    <property type="match status" value="1"/>
</dbReference>
<dbReference type="Proteomes" id="UP000536685">
    <property type="component" value="Unassembled WGS sequence"/>
</dbReference>
<evidence type="ECO:0000256" key="2">
    <source>
        <dbReference type="SAM" id="Phobius"/>
    </source>
</evidence>
<dbReference type="AlphaFoldDB" id="A0A841AS19"/>
<dbReference type="GO" id="GO:0016020">
    <property type="term" value="C:membrane"/>
    <property type="evidence" value="ECO:0007669"/>
    <property type="project" value="InterPro"/>
</dbReference>